<reference evidence="2 3" key="1">
    <citation type="submission" date="2018-12" db="EMBL/GenBank/DDBJ databases">
        <authorList>
            <consortium name="Pathogen Informatics"/>
        </authorList>
    </citation>
    <scope>NUCLEOTIDE SEQUENCE [LARGE SCALE GENOMIC DNA]</scope>
    <source>
        <strain evidence="2 3">NCTC9419</strain>
    </source>
</reference>
<proteinExistence type="predicted"/>
<gene>
    <name evidence="2" type="primary">malT_3</name>
    <name evidence="2" type="ORF">NCTC9419_02157</name>
</gene>
<name>A0A447QKJ9_SERRU</name>
<accession>A0A447QKJ9</accession>
<dbReference type="Proteomes" id="UP000271603">
    <property type="component" value="Chromosome"/>
</dbReference>
<dbReference type="Pfam" id="PF25873">
    <property type="entry name" value="WHD_MalT"/>
    <property type="match status" value="1"/>
</dbReference>
<sequence length="220" mass="25485">MLDHVDAGARAFLLRCSVLRSMNDALIVRLTGEDNGQQRLEELERQGMFIHRMDDTGEWFNFHPLFASFLRQRCQWELALELPGLHRAAAEGWLALGYPAEAIHHALAANDVSMLRDILLQHAWSLFHHSELALLEECLNALPYDRLIQNPSWRCYRPGWRRASTAISRSTPSWSGPNRRCATSRSPLTRRCAPSLMRCGRRWRLTPASRKRRSGWRCKR</sequence>
<evidence type="ECO:0000313" key="2">
    <source>
        <dbReference type="EMBL" id="VEA70650.1"/>
    </source>
</evidence>
<evidence type="ECO:0000313" key="3">
    <source>
        <dbReference type="Proteomes" id="UP000271603"/>
    </source>
</evidence>
<feature type="domain" description="MalT-like winged helix" evidence="1">
    <location>
        <begin position="2"/>
        <end position="78"/>
    </location>
</feature>
<protein>
    <submittedName>
        <fullName evidence="2">ATP-dependent transcriptional activator malT</fullName>
    </submittedName>
</protein>
<dbReference type="InterPro" id="IPR059106">
    <property type="entry name" value="WHD_MalT"/>
</dbReference>
<dbReference type="EMBL" id="LR134155">
    <property type="protein sequence ID" value="VEA70650.1"/>
    <property type="molecule type" value="Genomic_DNA"/>
</dbReference>
<dbReference type="AlphaFoldDB" id="A0A447QKJ9"/>
<evidence type="ECO:0000259" key="1">
    <source>
        <dbReference type="Pfam" id="PF25873"/>
    </source>
</evidence>
<organism evidence="2 3">
    <name type="scientific">Serratia rubidaea</name>
    <name type="common">Serratia marinorubra</name>
    <dbReference type="NCBI Taxonomy" id="61652"/>
    <lineage>
        <taxon>Bacteria</taxon>
        <taxon>Pseudomonadati</taxon>
        <taxon>Pseudomonadota</taxon>
        <taxon>Gammaproteobacteria</taxon>
        <taxon>Enterobacterales</taxon>
        <taxon>Yersiniaceae</taxon>
        <taxon>Serratia</taxon>
    </lineage>
</organism>